<sequence>MSGEARMNEELQESVNWTYAKATQRRPKNTQRPAFNDLTRTTVTSENLNLFVEKRVIVRPKRHKSGAEVDGMTNAVGRATVNSYEAAMVDLWKQQAHAHVNSHPKKKTSANGRTLKTAVLIQCSTDTQQLIKFDAWQKFSETISENLLQASAIYSHFCSVTMR</sequence>
<reference evidence="2" key="1">
    <citation type="submission" date="2017-03" db="EMBL/GenBank/DDBJ databases">
        <title>Phytopthora megakarya and P. palmivora, two closely related causual agents of cacao black pod achieved similar genome size and gene model numbers by different mechanisms.</title>
        <authorList>
            <person name="Ali S."/>
            <person name="Shao J."/>
            <person name="Larry D.J."/>
            <person name="Kronmiller B."/>
            <person name="Shen D."/>
            <person name="Strem M.D."/>
            <person name="Melnick R.L."/>
            <person name="Guiltinan M.J."/>
            <person name="Tyler B.M."/>
            <person name="Meinhardt L.W."/>
            <person name="Bailey B.A."/>
        </authorList>
    </citation>
    <scope>NUCLEOTIDE SEQUENCE [LARGE SCALE GENOMIC DNA]</scope>
    <source>
        <strain evidence="2">zdho120</strain>
    </source>
</reference>
<name>A0A225VN56_9STRA</name>
<organism evidence="1 2">
    <name type="scientific">Phytophthora megakarya</name>
    <dbReference type="NCBI Taxonomy" id="4795"/>
    <lineage>
        <taxon>Eukaryota</taxon>
        <taxon>Sar</taxon>
        <taxon>Stramenopiles</taxon>
        <taxon>Oomycota</taxon>
        <taxon>Peronosporomycetes</taxon>
        <taxon>Peronosporales</taxon>
        <taxon>Peronosporaceae</taxon>
        <taxon>Phytophthora</taxon>
    </lineage>
</organism>
<accession>A0A225VN56</accession>
<dbReference type="Proteomes" id="UP000198211">
    <property type="component" value="Unassembled WGS sequence"/>
</dbReference>
<evidence type="ECO:0000313" key="1">
    <source>
        <dbReference type="EMBL" id="OWZ06772.1"/>
    </source>
</evidence>
<comment type="caution">
    <text evidence="1">The sequence shown here is derived from an EMBL/GenBank/DDBJ whole genome shotgun (WGS) entry which is preliminary data.</text>
</comment>
<dbReference type="AlphaFoldDB" id="A0A225VN56"/>
<dbReference type="EMBL" id="NBNE01003824">
    <property type="protein sequence ID" value="OWZ06772.1"/>
    <property type="molecule type" value="Genomic_DNA"/>
</dbReference>
<evidence type="ECO:0000313" key="2">
    <source>
        <dbReference type="Proteomes" id="UP000198211"/>
    </source>
</evidence>
<dbReference type="STRING" id="4795.A0A225VN56"/>
<protein>
    <submittedName>
        <fullName evidence="1">Uncharacterized protein</fullName>
    </submittedName>
</protein>
<keyword evidence="2" id="KW-1185">Reference proteome</keyword>
<gene>
    <name evidence="1" type="ORF">PHMEG_00020930</name>
</gene>
<proteinExistence type="predicted"/>